<dbReference type="PANTHER" id="PTHR12439">
    <property type="entry name" value="PLACENTAL PROTEIN 11-RELATED"/>
    <property type="match status" value="1"/>
</dbReference>
<keyword evidence="5" id="KW-0479">Metal-binding</keyword>
<dbReference type="InterPro" id="IPR037227">
    <property type="entry name" value="EndoU-like"/>
</dbReference>
<accession>A0A928X0U0</accession>
<evidence type="ECO:0000256" key="2">
    <source>
        <dbReference type="ARBA" id="ARBA00010168"/>
    </source>
</evidence>
<dbReference type="SUPFAM" id="SSF142877">
    <property type="entry name" value="EndoU-like"/>
    <property type="match status" value="1"/>
</dbReference>
<evidence type="ECO:0000256" key="8">
    <source>
        <dbReference type="ARBA" id="ARBA00022884"/>
    </source>
</evidence>
<dbReference type="GO" id="GO:0003723">
    <property type="term" value="F:RNA binding"/>
    <property type="evidence" value="ECO:0007669"/>
    <property type="project" value="UniProtKB-KW"/>
</dbReference>
<organism evidence="13 14">
    <name type="scientific">Leptolyngbya cf. ectocarpi LEGE 11479</name>
    <dbReference type="NCBI Taxonomy" id="1828722"/>
    <lineage>
        <taxon>Bacteria</taxon>
        <taxon>Bacillati</taxon>
        <taxon>Cyanobacteriota</taxon>
        <taxon>Cyanophyceae</taxon>
        <taxon>Leptolyngbyales</taxon>
        <taxon>Leptolyngbyaceae</taxon>
        <taxon>Leptolyngbya group</taxon>
        <taxon>Leptolyngbya</taxon>
    </lineage>
</organism>
<dbReference type="GO" id="GO:0004521">
    <property type="term" value="F:RNA endonuclease activity"/>
    <property type="evidence" value="ECO:0007669"/>
    <property type="project" value="InterPro"/>
</dbReference>
<dbReference type="EMBL" id="JADEXP010000008">
    <property type="protein sequence ID" value="MBE9065449.1"/>
    <property type="molecule type" value="Genomic_DNA"/>
</dbReference>
<evidence type="ECO:0000313" key="14">
    <source>
        <dbReference type="Proteomes" id="UP000615026"/>
    </source>
</evidence>
<dbReference type="Proteomes" id="UP000615026">
    <property type="component" value="Unassembled WGS sequence"/>
</dbReference>
<dbReference type="GO" id="GO:0016787">
    <property type="term" value="F:hydrolase activity"/>
    <property type="evidence" value="ECO:0007669"/>
    <property type="project" value="UniProtKB-KW"/>
</dbReference>
<evidence type="ECO:0000256" key="4">
    <source>
        <dbReference type="ARBA" id="ARBA00022722"/>
    </source>
</evidence>
<sequence>MSNNIFQEIWDADQSGNGVPALRPGEKRDETRGYVVVDERAAAVNSEHRVLSQVVIPPAKLETYRLCEQIFDNYALERAVREQISQTETQEELDFIDAILPTPPIEKARQFLESSLDLTISQSLMAAMIKETWFAMGPAGTQRDASGFEHVFVGEQASKSSHVGGYHFWYKYYLDDGGPSVTPGHDLQDRIQYLGTRYEKATEPGKGVLVPEIVTLQLTWTAPVGDGSQNTKRLHKPIGGFFVGCSPEGLIALGLVRSRTKSDKITRINGAEYQLDLHRLDNRPNAIRTFFPRFRRADVVHIDPDKPDQPDPDKAPGKAKDSTFQIVAAMVNPENPEGGREFIQVINASKQTASLLGWKIVAPNGTTFELADIEVAPGDVFKFIVPSNQGVLRNKAGTIQLRSPEEDSVVDYPYSADQAKEEGMPILFGK</sequence>
<evidence type="ECO:0000256" key="9">
    <source>
        <dbReference type="ARBA" id="ARBA00023211"/>
    </source>
</evidence>
<evidence type="ECO:0000256" key="7">
    <source>
        <dbReference type="ARBA" id="ARBA00022801"/>
    </source>
</evidence>
<reference evidence="13" key="1">
    <citation type="submission" date="2020-10" db="EMBL/GenBank/DDBJ databases">
        <authorList>
            <person name="Castelo-Branco R."/>
            <person name="Eusebio N."/>
            <person name="Adriana R."/>
            <person name="Vieira A."/>
            <person name="Brugerolle De Fraissinette N."/>
            <person name="Rezende De Castro R."/>
            <person name="Schneider M.P."/>
            <person name="Vasconcelos V."/>
            <person name="Leao P.N."/>
        </authorList>
    </citation>
    <scope>NUCLEOTIDE SEQUENCE</scope>
    <source>
        <strain evidence="13">LEGE 11479</strain>
    </source>
</reference>
<evidence type="ECO:0000256" key="1">
    <source>
        <dbReference type="ARBA" id="ARBA00001936"/>
    </source>
</evidence>
<evidence type="ECO:0000313" key="13">
    <source>
        <dbReference type="EMBL" id="MBE9065449.1"/>
    </source>
</evidence>
<keyword evidence="6" id="KW-0255">Endonuclease</keyword>
<keyword evidence="14" id="KW-1185">Reference proteome</keyword>
<comment type="cofactor">
    <cofactor evidence="1">
        <name>Mn(2+)</name>
        <dbReference type="ChEBI" id="CHEBI:29035"/>
    </cofactor>
</comment>
<dbReference type="PANTHER" id="PTHR12439:SF11">
    <property type="entry name" value="URIDYLATE-SPECIFIC ENDORIBONUCLEASE"/>
    <property type="match status" value="1"/>
</dbReference>
<keyword evidence="8" id="KW-0694">RNA-binding</keyword>
<evidence type="ECO:0000256" key="5">
    <source>
        <dbReference type="ARBA" id="ARBA00022723"/>
    </source>
</evidence>
<comment type="caution">
    <text evidence="13">The sequence shown here is derived from an EMBL/GenBank/DDBJ whole genome shotgun (WGS) entry which is preliminary data.</text>
</comment>
<dbReference type="GO" id="GO:0046872">
    <property type="term" value="F:metal ion binding"/>
    <property type="evidence" value="ECO:0007669"/>
    <property type="project" value="UniProtKB-KW"/>
</dbReference>
<feature type="domain" description="EndoU" evidence="12">
    <location>
        <begin position="1"/>
        <end position="296"/>
    </location>
</feature>
<keyword evidence="7" id="KW-0378">Hydrolase</keyword>
<evidence type="ECO:0000256" key="10">
    <source>
        <dbReference type="ARBA" id="ARBA00023239"/>
    </source>
</evidence>
<gene>
    <name evidence="13" type="ORF">IQ260_02145</name>
</gene>
<dbReference type="CDD" id="cd21159">
    <property type="entry name" value="XendoU"/>
    <property type="match status" value="1"/>
</dbReference>
<keyword evidence="10" id="KW-0456">Lyase</keyword>
<protein>
    <recommendedName>
        <fullName evidence="12">EndoU domain-containing protein</fullName>
    </recommendedName>
</protein>
<dbReference type="PROSITE" id="PS51959">
    <property type="entry name" value="ENDOU"/>
    <property type="match status" value="1"/>
</dbReference>
<evidence type="ECO:0000259" key="12">
    <source>
        <dbReference type="PROSITE" id="PS51959"/>
    </source>
</evidence>
<dbReference type="Pfam" id="PF09412">
    <property type="entry name" value="XendoU"/>
    <property type="match status" value="1"/>
</dbReference>
<keyword evidence="9" id="KW-0464">Manganese</keyword>
<feature type="region of interest" description="Disordered" evidence="11">
    <location>
        <begin position="301"/>
        <end position="320"/>
    </location>
</feature>
<evidence type="ECO:0000256" key="6">
    <source>
        <dbReference type="ARBA" id="ARBA00022759"/>
    </source>
</evidence>
<comment type="similarity">
    <text evidence="2">Belongs to the ENDOU family.</text>
</comment>
<dbReference type="RefSeq" id="WP_193990411.1">
    <property type="nucleotide sequence ID" value="NZ_JADEXP010000008.1"/>
</dbReference>
<dbReference type="GO" id="GO:0016829">
    <property type="term" value="F:lyase activity"/>
    <property type="evidence" value="ECO:0007669"/>
    <property type="project" value="UniProtKB-KW"/>
</dbReference>
<dbReference type="InterPro" id="IPR039787">
    <property type="entry name" value="ENDOU"/>
</dbReference>
<dbReference type="InterPro" id="IPR018998">
    <property type="entry name" value="EndoU_C"/>
</dbReference>
<proteinExistence type="inferred from homology"/>
<evidence type="ECO:0000256" key="3">
    <source>
        <dbReference type="ARBA" id="ARBA00011245"/>
    </source>
</evidence>
<name>A0A928X0U0_LEPEC</name>
<evidence type="ECO:0000256" key="11">
    <source>
        <dbReference type="SAM" id="MobiDB-lite"/>
    </source>
</evidence>
<keyword evidence="4" id="KW-0540">Nuclease</keyword>
<comment type="subunit">
    <text evidence="3">Monomer.</text>
</comment>
<dbReference type="AlphaFoldDB" id="A0A928X0U0"/>